<reference evidence="2" key="1">
    <citation type="submission" date="2020-05" db="EMBL/GenBank/DDBJ databases">
        <authorList>
            <person name="Chiriac C."/>
            <person name="Salcher M."/>
            <person name="Ghai R."/>
            <person name="Kavagutti S V."/>
        </authorList>
    </citation>
    <scope>NUCLEOTIDE SEQUENCE</scope>
</reference>
<proteinExistence type="predicted"/>
<protein>
    <submittedName>
        <fullName evidence="2">Uncharacterized protein</fullName>
    </submittedName>
</protein>
<feature type="compositionally biased region" description="Pro residues" evidence="1">
    <location>
        <begin position="22"/>
        <end position="33"/>
    </location>
</feature>
<gene>
    <name evidence="2" type="ORF">UFOVP147_27</name>
</gene>
<name>A0A6J7W920_9CAUD</name>
<accession>A0A6J7W920</accession>
<sequence>MSFVGKWISSLASGLGLVDTPAVPPAPPPPPIAPTASNSQDAMDLSAQRQAASMQGGRTSTMLNGAAGVDDAKNTSKVLLGR</sequence>
<evidence type="ECO:0000256" key="1">
    <source>
        <dbReference type="SAM" id="MobiDB-lite"/>
    </source>
</evidence>
<feature type="region of interest" description="Disordered" evidence="1">
    <location>
        <begin position="17"/>
        <end position="82"/>
    </location>
</feature>
<dbReference type="EMBL" id="LR798196">
    <property type="protein sequence ID" value="CAB5144695.1"/>
    <property type="molecule type" value="Genomic_DNA"/>
</dbReference>
<feature type="compositionally biased region" description="Polar residues" evidence="1">
    <location>
        <begin position="37"/>
        <end position="63"/>
    </location>
</feature>
<organism evidence="2">
    <name type="scientific">uncultured Caudovirales phage</name>
    <dbReference type="NCBI Taxonomy" id="2100421"/>
    <lineage>
        <taxon>Viruses</taxon>
        <taxon>Duplodnaviria</taxon>
        <taxon>Heunggongvirae</taxon>
        <taxon>Uroviricota</taxon>
        <taxon>Caudoviricetes</taxon>
        <taxon>Peduoviridae</taxon>
        <taxon>Maltschvirus</taxon>
        <taxon>Maltschvirus maltsch</taxon>
    </lineage>
</organism>
<evidence type="ECO:0000313" key="2">
    <source>
        <dbReference type="EMBL" id="CAB5144695.1"/>
    </source>
</evidence>